<protein>
    <submittedName>
        <fullName evidence="11">Branched-chain amino acid ABC transporter permease</fullName>
    </submittedName>
</protein>
<evidence type="ECO:0000313" key="11">
    <source>
        <dbReference type="EMBL" id="AYO31869.1"/>
    </source>
</evidence>
<evidence type="ECO:0000256" key="7">
    <source>
        <dbReference type="ARBA" id="ARBA00022989"/>
    </source>
</evidence>
<dbReference type="Pfam" id="PF02653">
    <property type="entry name" value="BPD_transp_2"/>
    <property type="match status" value="1"/>
</dbReference>
<organism evidence="11 12">
    <name type="scientific">Biomaibacter acetigenes</name>
    <dbReference type="NCBI Taxonomy" id="2316383"/>
    <lineage>
        <taxon>Bacteria</taxon>
        <taxon>Bacillati</taxon>
        <taxon>Bacillota</taxon>
        <taxon>Clostridia</taxon>
        <taxon>Thermosediminibacterales</taxon>
        <taxon>Tepidanaerobacteraceae</taxon>
        <taxon>Biomaibacter</taxon>
    </lineage>
</organism>
<keyword evidence="5 10" id="KW-0812">Transmembrane</keyword>
<keyword evidence="6" id="KW-0029">Amino-acid transport</keyword>
<dbReference type="GO" id="GO:0015188">
    <property type="term" value="F:L-isoleucine transmembrane transporter activity"/>
    <property type="evidence" value="ECO:0007669"/>
    <property type="project" value="TreeGrafter"/>
</dbReference>
<keyword evidence="2" id="KW-0813">Transport</keyword>
<reference evidence="11 12" key="1">
    <citation type="submission" date="2018-10" db="EMBL/GenBank/DDBJ databases">
        <authorList>
            <person name="Zhang X."/>
        </authorList>
    </citation>
    <scope>NUCLEOTIDE SEQUENCE [LARGE SCALE GENOMIC DNA]</scope>
    <source>
        <strain evidence="11 12">SK-G1</strain>
    </source>
</reference>
<proteinExistence type="inferred from homology"/>
<accession>A0A3G2R8Z8</accession>
<keyword evidence="8 10" id="KW-0472">Membrane</keyword>
<dbReference type="GO" id="GO:0005886">
    <property type="term" value="C:plasma membrane"/>
    <property type="evidence" value="ECO:0007669"/>
    <property type="project" value="UniProtKB-SubCell"/>
</dbReference>
<evidence type="ECO:0000256" key="10">
    <source>
        <dbReference type="SAM" id="Phobius"/>
    </source>
</evidence>
<gene>
    <name evidence="11" type="ORF">D2962_15770</name>
</gene>
<dbReference type="EMBL" id="CP033169">
    <property type="protein sequence ID" value="AYO31869.1"/>
    <property type="molecule type" value="Genomic_DNA"/>
</dbReference>
<keyword evidence="4" id="KW-0997">Cell inner membrane</keyword>
<keyword evidence="3" id="KW-1003">Cell membrane</keyword>
<keyword evidence="7 10" id="KW-1133">Transmembrane helix</keyword>
<dbReference type="InterPro" id="IPR001851">
    <property type="entry name" value="ABC_transp_permease"/>
</dbReference>
<name>A0A3G2R8Z8_9FIRM</name>
<feature type="transmembrane region" description="Helical" evidence="10">
    <location>
        <begin position="184"/>
        <end position="208"/>
    </location>
</feature>
<evidence type="ECO:0000256" key="5">
    <source>
        <dbReference type="ARBA" id="ARBA00022692"/>
    </source>
</evidence>
<feature type="transmembrane region" description="Helical" evidence="10">
    <location>
        <begin position="257"/>
        <end position="281"/>
    </location>
</feature>
<dbReference type="GO" id="GO:0042941">
    <property type="term" value="P:D-alanine transmembrane transport"/>
    <property type="evidence" value="ECO:0007669"/>
    <property type="project" value="TreeGrafter"/>
</dbReference>
<evidence type="ECO:0000256" key="4">
    <source>
        <dbReference type="ARBA" id="ARBA00022519"/>
    </source>
</evidence>
<dbReference type="PANTHER" id="PTHR11795">
    <property type="entry name" value="BRANCHED-CHAIN AMINO ACID TRANSPORT SYSTEM PERMEASE PROTEIN LIVH"/>
    <property type="match status" value="1"/>
</dbReference>
<feature type="transmembrane region" description="Helical" evidence="10">
    <location>
        <begin position="140"/>
        <end position="164"/>
    </location>
</feature>
<keyword evidence="12" id="KW-1185">Reference proteome</keyword>
<dbReference type="AlphaFoldDB" id="A0A3G2R8Z8"/>
<feature type="transmembrane region" description="Helical" evidence="10">
    <location>
        <begin position="66"/>
        <end position="86"/>
    </location>
</feature>
<dbReference type="GO" id="GO:0015808">
    <property type="term" value="P:L-alanine transport"/>
    <property type="evidence" value="ECO:0007669"/>
    <property type="project" value="TreeGrafter"/>
</dbReference>
<evidence type="ECO:0000256" key="8">
    <source>
        <dbReference type="ARBA" id="ARBA00023136"/>
    </source>
</evidence>
<dbReference type="InterPro" id="IPR052157">
    <property type="entry name" value="BCAA_transport_permease"/>
</dbReference>
<comment type="similarity">
    <text evidence="9">Belongs to the binding-protein-dependent transport system permease family. LivHM subfamily.</text>
</comment>
<feature type="transmembrane region" description="Helical" evidence="10">
    <location>
        <begin position="12"/>
        <end position="34"/>
    </location>
</feature>
<evidence type="ECO:0000313" key="12">
    <source>
        <dbReference type="Proteomes" id="UP000280960"/>
    </source>
</evidence>
<feature type="transmembrane region" description="Helical" evidence="10">
    <location>
        <begin position="98"/>
        <end position="119"/>
    </location>
</feature>
<dbReference type="KEGG" id="bacg:D2962_15770"/>
<dbReference type="PANTHER" id="PTHR11795:SF371">
    <property type="entry name" value="HIGH-AFFINITY BRANCHED-CHAIN AMINO ACID TRANSPORT SYSTEM PERMEASE PROTEIN LIVH"/>
    <property type="match status" value="1"/>
</dbReference>
<dbReference type="GO" id="GO:0015192">
    <property type="term" value="F:L-phenylalanine transmembrane transporter activity"/>
    <property type="evidence" value="ECO:0007669"/>
    <property type="project" value="TreeGrafter"/>
</dbReference>
<dbReference type="Proteomes" id="UP000280960">
    <property type="component" value="Chromosome"/>
</dbReference>
<evidence type="ECO:0000256" key="3">
    <source>
        <dbReference type="ARBA" id="ARBA00022475"/>
    </source>
</evidence>
<dbReference type="GO" id="GO:1903806">
    <property type="term" value="P:L-isoleucine import across plasma membrane"/>
    <property type="evidence" value="ECO:0007669"/>
    <property type="project" value="TreeGrafter"/>
</dbReference>
<comment type="subcellular location">
    <subcellularLocation>
        <location evidence="1">Cell membrane</location>
        <topology evidence="1">Multi-pass membrane protein</topology>
    </subcellularLocation>
</comment>
<sequence>MFLLIRISQQLINGLSIGSIYALIAIGYSLIYSILMFSNFAHSSFLLMGAYTGFYILILLSSSFPLSLLIAMLGSGILAVLIEKIAYKPIRDRGNPTLYFIIASMGISIFFENFIICTIGPRFRSYPRIMQTTFVELGKLNISVMDIYAAVVAIAFLLMLSYLIEKTKVGIAIRAASFDLEVVGLMGVNTNMLISIVFLIAGILAGLAGEFLGVKYTVYPQLGYITNKAYIAAVFGGLGNLKGAVLGSILLGLLEALITGFLSSAMRDIFVFCLLILVLLIKPSGLMGIQKQDKV</sequence>
<dbReference type="CDD" id="cd06582">
    <property type="entry name" value="TM_PBP1_LivH_like"/>
    <property type="match status" value="1"/>
</dbReference>
<evidence type="ECO:0000256" key="9">
    <source>
        <dbReference type="ARBA" id="ARBA00037998"/>
    </source>
</evidence>
<evidence type="ECO:0000256" key="6">
    <source>
        <dbReference type="ARBA" id="ARBA00022970"/>
    </source>
</evidence>
<evidence type="ECO:0000256" key="1">
    <source>
        <dbReference type="ARBA" id="ARBA00004651"/>
    </source>
</evidence>
<dbReference type="GO" id="GO:0015190">
    <property type="term" value="F:L-leucine transmembrane transporter activity"/>
    <property type="evidence" value="ECO:0007669"/>
    <property type="project" value="TreeGrafter"/>
</dbReference>
<evidence type="ECO:0000256" key="2">
    <source>
        <dbReference type="ARBA" id="ARBA00022448"/>
    </source>
</evidence>
<dbReference type="GO" id="GO:0005304">
    <property type="term" value="F:L-valine transmembrane transporter activity"/>
    <property type="evidence" value="ECO:0007669"/>
    <property type="project" value="TreeGrafter"/>
</dbReference>